<dbReference type="Pfam" id="PF00294">
    <property type="entry name" value="PfkB"/>
    <property type="match status" value="1"/>
</dbReference>
<comment type="pathway">
    <text evidence="9">Carbohydrate metabolism; D-ribose degradation; D-ribose 5-phosphate from beta-D-ribopyranose: step 2/2.</text>
</comment>
<protein>
    <recommendedName>
        <fullName evidence="9">Ribokinase</fullName>
        <shortName evidence="9">RK</shortName>
        <ecNumber evidence="9">2.7.1.15</ecNumber>
    </recommendedName>
</protein>
<feature type="binding site" evidence="9">
    <location>
        <begin position="217"/>
        <end position="222"/>
    </location>
    <ligand>
        <name>ATP</name>
        <dbReference type="ChEBI" id="CHEBI:30616"/>
    </ligand>
</feature>
<comment type="catalytic activity">
    <reaction evidence="9">
        <text>D-ribose + ATP = D-ribose 5-phosphate + ADP + H(+)</text>
        <dbReference type="Rhea" id="RHEA:13697"/>
        <dbReference type="ChEBI" id="CHEBI:15378"/>
        <dbReference type="ChEBI" id="CHEBI:30616"/>
        <dbReference type="ChEBI" id="CHEBI:47013"/>
        <dbReference type="ChEBI" id="CHEBI:78346"/>
        <dbReference type="ChEBI" id="CHEBI:456216"/>
        <dbReference type="EC" id="2.7.1.15"/>
    </reaction>
</comment>
<evidence type="ECO:0000256" key="9">
    <source>
        <dbReference type="HAMAP-Rule" id="MF_01987"/>
    </source>
</evidence>
<feature type="binding site" evidence="9">
    <location>
        <position position="288"/>
    </location>
    <ligand>
        <name>K(+)</name>
        <dbReference type="ChEBI" id="CHEBI:29103"/>
    </ligand>
</feature>
<dbReference type="InterPro" id="IPR029056">
    <property type="entry name" value="Ribokinase-like"/>
</dbReference>
<sequence length="309" mass="32122">MTHRQERVCVVGNAAIDLSLRVAHLPLAGETSLALQSASDFGGKGANQALAATRAGTSTQLFAAVGQDADGDRLIAHLNAEGIDTQHVLRVPRPTDLSIVTVDAQGENTIVTRNEVAAGFHPEPGAVLDATRAGDWIALQGNLSADVTADVLCAARFNARRTLLNPGPVCFDCMPMLADVDLLVVNRVEAATLTAQDDAAQAATALHRAGAREVCVTLGANGVLWCNDNGIYRLAAIPTHAVDTVGAGDAFCGTLLAALAQDLAMPLALRWAQTVAAYAVARRGAQASFPDRATTRDLLHSSVPPLQAS</sequence>
<dbReference type="OrthoDB" id="9795789at2"/>
<feature type="domain" description="Carbohydrate kinase PfkB" evidence="10">
    <location>
        <begin position="6"/>
        <end position="291"/>
    </location>
</feature>
<reference evidence="11 12" key="1">
    <citation type="submission" date="2016-11" db="EMBL/GenBank/DDBJ databases">
        <authorList>
            <person name="Jaros S."/>
            <person name="Januszkiewicz K."/>
            <person name="Wedrychowicz H."/>
        </authorList>
    </citation>
    <scope>NUCLEOTIDE SEQUENCE [LARGE SCALE GENOMIC DNA]</scope>
    <source>
        <strain evidence="11 12">GAS95</strain>
    </source>
</reference>
<evidence type="ECO:0000259" key="10">
    <source>
        <dbReference type="Pfam" id="PF00294"/>
    </source>
</evidence>
<dbReference type="CDD" id="cd01174">
    <property type="entry name" value="ribokinase"/>
    <property type="match status" value="1"/>
</dbReference>
<dbReference type="EMBL" id="FSRU01000002">
    <property type="protein sequence ID" value="SIO55626.1"/>
    <property type="molecule type" value="Genomic_DNA"/>
</dbReference>
<organism evidence="11 12">
    <name type="scientific">Paraburkholderia phenazinium</name>
    <dbReference type="NCBI Taxonomy" id="60549"/>
    <lineage>
        <taxon>Bacteria</taxon>
        <taxon>Pseudomonadati</taxon>
        <taxon>Pseudomonadota</taxon>
        <taxon>Betaproteobacteria</taxon>
        <taxon>Burkholderiales</taxon>
        <taxon>Burkholderiaceae</taxon>
        <taxon>Paraburkholderia</taxon>
    </lineage>
</organism>
<feature type="binding site" evidence="9">
    <location>
        <position position="284"/>
    </location>
    <ligand>
        <name>K(+)</name>
        <dbReference type="ChEBI" id="CHEBI:29103"/>
    </ligand>
</feature>
<evidence type="ECO:0000256" key="8">
    <source>
        <dbReference type="ARBA" id="ARBA00023277"/>
    </source>
</evidence>
<gene>
    <name evidence="9" type="primary">rbsK</name>
    <name evidence="11" type="ORF">SAMN05444165_3584</name>
</gene>
<keyword evidence="1 9" id="KW-0808">Transferase</keyword>
<keyword evidence="6 9" id="KW-0460">Magnesium</keyword>
<evidence type="ECO:0000313" key="11">
    <source>
        <dbReference type="EMBL" id="SIO55626.1"/>
    </source>
</evidence>
<keyword evidence="7 9" id="KW-0630">Potassium</keyword>
<keyword evidence="12" id="KW-1185">Reference proteome</keyword>
<comment type="caution">
    <text evidence="9">Lacks conserved residue(s) required for the propagation of feature annotation.</text>
</comment>
<dbReference type="UniPathway" id="UPA00916">
    <property type="reaction ID" value="UER00889"/>
</dbReference>
<evidence type="ECO:0000256" key="3">
    <source>
        <dbReference type="ARBA" id="ARBA00022741"/>
    </source>
</evidence>
<feature type="binding site" evidence="9">
    <location>
        <position position="279"/>
    </location>
    <ligand>
        <name>K(+)</name>
        <dbReference type="ChEBI" id="CHEBI:29103"/>
    </ligand>
</feature>
<dbReference type="HAMAP" id="MF_01987">
    <property type="entry name" value="Ribokinase"/>
    <property type="match status" value="1"/>
</dbReference>
<dbReference type="GO" id="GO:0004747">
    <property type="term" value="F:ribokinase activity"/>
    <property type="evidence" value="ECO:0007669"/>
    <property type="project" value="UniProtKB-UniRule"/>
</dbReference>
<comment type="activity regulation">
    <text evidence="9">Activated by a monovalent cation that binds near, but not in, the active site. The most likely occupant of the site in vivo is potassium. Ion binding induces a conformational change that may alter substrate affinity.</text>
</comment>
<dbReference type="GO" id="GO:0046872">
    <property type="term" value="F:metal ion binding"/>
    <property type="evidence" value="ECO:0007669"/>
    <property type="project" value="UniProtKB-KW"/>
</dbReference>
<keyword evidence="5 9" id="KW-0067">ATP-binding</keyword>
<dbReference type="GO" id="GO:0019303">
    <property type="term" value="P:D-ribose catabolic process"/>
    <property type="evidence" value="ECO:0007669"/>
    <property type="project" value="UniProtKB-UniRule"/>
</dbReference>
<dbReference type="PANTHER" id="PTHR10584">
    <property type="entry name" value="SUGAR KINASE"/>
    <property type="match status" value="1"/>
</dbReference>
<dbReference type="GO" id="GO:0005524">
    <property type="term" value="F:ATP binding"/>
    <property type="evidence" value="ECO:0007669"/>
    <property type="project" value="UniProtKB-UniRule"/>
</dbReference>
<evidence type="ECO:0000313" key="12">
    <source>
        <dbReference type="Proteomes" id="UP000185151"/>
    </source>
</evidence>
<dbReference type="InterPro" id="IPR002139">
    <property type="entry name" value="Ribo/fructo_kinase"/>
</dbReference>
<keyword evidence="8 9" id="KW-0119">Carbohydrate metabolism</keyword>
<feature type="binding site" evidence="9">
    <location>
        <position position="249"/>
    </location>
    <ligand>
        <name>substrate</name>
    </ligand>
</feature>
<keyword evidence="2 9" id="KW-0479">Metal-binding</keyword>
<dbReference type="PANTHER" id="PTHR10584:SF166">
    <property type="entry name" value="RIBOKINASE"/>
    <property type="match status" value="1"/>
</dbReference>
<dbReference type="EC" id="2.7.1.15" evidence="9"/>
<comment type="similarity">
    <text evidence="9">Belongs to the carbohydrate kinase PfkB family. Ribokinase subfamily.</text>
</comment>
<comment type="subunit">
    <text evidence="9">Homodimer.</text>
</comment>
<feature type="binding site" evidence="9">
    <location>
        <position position="243"/>
    </location>
    <ligand>
        <name>K(+)</name>
        <dbReference type="ChEBI" id="CHEBI:29103"/>
    </ligand>
</feature>
<dbReference type="PRINTS" id="PR00990">
    <property type="entry name" value="RIBOKINASE"/>
</dbReference>
<keyword evidence="3 9" id="KW-0547">Nucleotide-binding</keyword>
<comment type="cofactor">
    <cofactor evidence="9">
        <name>Mg(2+)</name>
        <dbReference type="ChEBI" id="CHEBI:18420"/>
    </cofactor>
    <text evidence="9">Requires a divalent cation, most likely magnesium in vivo, as an electrophilic catalyst to aid phosphoryl group transfer. It is the chelate of the metal and the nucleotide that is the actual substrate.</text>
</comment>
<feature type="active site" description="Proton acceptor" evidence="9">
    <location>
        <position position="249"/>
    </location>
</feature>
<evidence type="ECO:0000256" key="2">
    <source>
        <dbReference type="ARBA" id="ARBA00022723"/>
    </source>
</evidence>
<name>A0A1N6KH22_9BURK</name>
<dbReference type="InterPro" id="IPR011611">
    <property type="entry name" value="PfkB_dom"/>
</dbReference>
<dbReference type="AlphaFoldDB" id="A0A1N6KH22"/>
<proteinExistence type="inferred from homology"/>
<dbReference type="SUPFAM" id="SSF53613">
    <property type="entry name" value="Ribokinase-like"/>
    <property type="match status" value="1"/>
</dbReference>
<dbReference type="GO" id="GO:0005829">
    <property type="term" value="C:cytosol"/>
    <property type="evidence" value="ECO:0007669"/>
    <property type="project" value="TreeGrafter"/>
</dbReference>
<dbReference type="RefSeq" id="WP_074297762.1">
    <property type="nucleotide sequence ID" value="NZ_FSRU01000002.1"/>
</dbReference>
<evidence type="ECO:0000256" key="7">
    <source>
        <dbReference type="ARBA" id="ARBA00022958"/>
    </source>
</evidence>
<comment type="function">
    <text evidence="9">Catalyzes the phosphorylation of ribose at O-5 in a reaction requiring ATP and magnesium. The resulting D-ribose-5-phosphate can then be used either for sythesis of nucleotides, histidine, and tryptophan, or as a component of the pentose phosphate pathway.</text>
</comment>
<dbReference type="Proteomes" id="UP000185151">
    <property type="component" value="Unassembled WGS sequence"/>
</dbReference>
<feature type="binding site" evidence="9">
    <location>
        <begin position="15"/>
        <end position="17"/>
    </location>
    <ligand>
        <name>substrate</name>
    </ligand>
</feature>
<keyword evidence="9" id="KW-0963">Cytoplasm</keyword>
<evidence type="ECO:0000256" key="5">
    <source>
        <dbReference type="ARBA" id="ARBA00022840"/>
    </source>
</evidence>
<evidence type="ECO:0000256" key="1">
    <source>
        <dbReference type="ARBA" id="ARBA00022679"/>
    </source>
</evidence>
<feature type="binding site" evidence="9">
    <location>
        <begin position="248"/>
        <end position="249"/>
    </location>
    <ligand>
        <name>ATP</name>
        <dbReference type="ChEBI" id="CHEBI:30616"/>
    </ligand>
</feature>
<feature type="binding site" evidence="9">
    <location>
        <position position="282"/>
    </location>
    <ligand>
        <name>K(+)</name>
        <dbReference type="ChEBI" id="CHEBI:29103"/>
    </ligand>
</feature>
<feature type="binding site" evidence="9">
    <location>
        <position position="186"/>
    </location>
    <ligand>
        <name>ATP</name>
        <dbReference type="ChEBI" id="CHEBI:30616"/>
    </ligand>
</feature>
<feature type="binding site" evidence="9">
    <location>
        <position position="245"/>
    </location>
    <ligand>
        <name>K(+)</name>
        <dbReference type="ChEBI" id="CHEBI:29103"/>
    </ligand>
</feature>
<feature type="binding site" evidence="9">
    <location>
        <begin position="43"/>
        <end position="47"/>
    </location>
    <ligand>
        <name>substrate</name>
    </ligand>
</feature>
<dbReference type="Gene3D" id="3.40.1190.20">
    <property type="match status" value="1"/>
</dbReference>
<accession>A0A1N6KH22</accession>
<evidence type="ECO:0000256" key="4">
    <source>
        <dbReference type="ARBA" id="ARBA00022777"/>
    </source>
</evidence>
<evidence type="ECO:0000256" key="6">
    <source>
        <dbReference type="ARBA" id="ARBA00022842"/>
    </source>
</evidence>
<comment type="subcellular location">
    <subcellularLocation>
        <location evidence="9">Cytoplasm</location>
    </subcellularLocation>
</comment>
<keyword evidence="4 9" id="KW-0418">Kinase</keyword>
<dbReference type="InterPro" id="IPR011877">
    <property type="entry name" value="Ribokinase"/>
</dbReference>